<evidence type="ECO:0000256" key="1">
    <source>
        <dbReference type="SAM" id="MobiDB-lite"/>
    </source>
</evidence>
<dbReference type="RefSeq" id="WP_012383778.1">
    <property type="nucleotide sequence ID" value="NC_010581.1"/>
</dbReference>
<organism evidence="2 3">
    <name type="scientific">Beijerinckia indica subsp. indica (strain ATCC 9039 / DSM 1715 / NCIMB 8712)</name>
    <dbReference type="NCBI Taxonomy" id="395963"/>
    <lineage>
        <taxon>Bacteria</taxon>
        <taxon>Pseudomonadati</taxon>
        <taxon>Pseudomonadota</taxon>
        <taxon>Alphaproteobacteria</taxon>
        <taxon>Hyphomicrobiales</taxon>
        <taxon>Beijerinckiaceae</taxon>
        <taxon>Beijerinckia</taxon>
    </lineage>
</organism>
<evidence type="ECO:0000313" key="2">
    <source>
        <dbReference type="EMBL" id="ACB94421.1"/>
    </source>
</evidence>
<reference evidence="2 3" key="2">
    <citation type="journal article" date="2010" name="J. Bacteriol.">
        <title>Complete genome sequence of Beijerinckia indica subsp. indica.</title>
        <authorList>
            <person name="Tamas I."/>
            <person name="Dedysh S.N."/>
            <person name="Liesack W."/>
            <person name="Stott M.B."/>
            <person name="Alam M."/>
            <person name="Murrell J.C."/>
            <person name="Dunfield P.F."/>
        </authorList>
    </citation>
    <scope>NUCLEOTIDE SEQUENCE [LARGE SCALE GENOMIC DNA]</scope>
    <source>
        <strain evidence="3">ATCC 9039 / DSM 1715 / NCIMB 8712</strain>
    </source>
</reference>
<accession>B2IH07</accession>
<dbReference type="eggNOG" id="COG3814">
    <property type="taxonomic scope" value="Bacteria"/>
</dbReference>
<keyword evidence="3" id="KW-1185">Reference proteome</keyword>
<feature type="compositionally biased region" description="Low complexity" evidence="1">
    <location>
        <begin position="149"/>
        <end position="169"/>
    </location>
</feature>
<evidence type="ECO:0000313" key="3">
    <source>
        <dbReference type="Proteomes" id="UP000001695"/>
    </source>
</evidence>
<dbReference type="STRING" id="395963.Bind_0771"/>
<dbReference type="OrthoDB" id="9800412at2"/>
<dbReference type="InterPro" id="IPR036760">
    <property type="entry name" value="SspB-like_sf"/>
</dbReference>
<dbReference type="AlphaFoldDB" id="B2IH07"/>
<sequence>MAVDLIRYDLLVQDALRGVVRKVLTDAVREGLPGEHHFYITFRTHAPGVRLSAAMREQYPDEMTIILQHQFWDLSVNEQAFEVGLSFKGVPEILRIPFDAVTGFFDPSVRFALKFELEDEAVEAGANDTDTPDQGRPDGAVPLLVASESPAQGSSTAAGSSESSSLPAPEEAKVVSIDAFRKKT</sequence>
<dbReference type="KEGG" id="bid:Bind_0771"/>
<reference evidence="3" key="1">
    <citation type="submission" date="2008-03" db="EMBL/GenBank/DDBJ databases">
        <title>Complete sequence of chromosome of Beijerinckia indica subsp. indica ATCC 9039.</title>
        <authorList>
            <consortium name="US DOE Joint Genome Institute"/>
            <person name="Copeland A."/>
            <person name="Lucas S."/>
            <person name="Lapidus A."/>
            <person name="Glavina del Rio T."/>
            <person name="Dalin E."/>
            <person name="Tice H."/>
            <person name="Bruce D."/>
            <person name="Goodwin L."/>
            <person name="Pitluck S."/>
            <person name="LaButti K."/>
            <person name="Schmutz J."/>
            <person name="Larimer F."/>
            <person name="Land M."/>
            <person name="Hauser L."/>
            <person name="Kyrpides N."/>
            <person name="Mikhailova N."/>
            <person name="Dunfield P.F."/>
            <person name="Dedysh S.N."/>
            <person name="Liesack W."/>
            <person name="Saw J.H."/>
            <person name="Alam M."/>
            <person name="Chen Y."/>
            <person name="Murrell J.C."/>
            <person name="Richardson P."/>
        </authorList>
    </citation>
    <scope>NUCLEOTIDE SEQUENCE [LARGE SCALE GENOMIC DNA]</scope>
    <source>
        <strain evidence="3">ATCC 9039 / DSM 1715 / NCIMB 8712</strain>
    </source>
</reference>
<dbReference type="HOGENOM" id="CLU_106715_0_0_5"/>
<dbReference type="SUPFAM" id="SSF101738">
    <property type="entry name" value="SspB-like"/>
    <property type="match status" value="1"/>
</dbReference>
<dbReference type="Proteomes" id="UP000001695">
    <property type="component" value="Chromosome"/>
</dbReference>
<name>B2IH07_BEII9</name>
<dbReference type="Gene3D" id="2.30.30.220">
    <property type="entry name" value="SspB-like"/>
    <property type="match status" value="1"/>
</dbReference>
<protein>
    <recommendedName>
        <fullName evidence="4">Stringent starvation protein B</fullName>
    </recommendedName>
</protein>
<gene>
    <name evidence="2" type="ordered locus">Bind_0771</name>
</gene>
<evidence type="ECO:0008006" key="4">
    <source>
        <dbReference type="Google" id="ProtNLM"/>
    </source>
</evidence>
<feature type="region of interest" description="Disordered" evidence="1">
    <location>
        <begin position="124"/>
        <end position="184"/>
    </location>
</feature>
<dbReference type="EMBL" id="CP001016">
    <property type="protein sequence ID" value="ACB94421.1"/>
    <property type="molecule type" value="Genomic_DNA"/>
</dbReference>
<dbReference type="InterPro" id="IPR007481">
    <property type="entry name" value="SspB"/>
</dbReference>
<dbReference type="Pfam" id="PF04386">
    <property type="entry name" value="SspB"/>
    <property type="match status" value="1"/>
</dbReference>
<proteinExistence type="predicted"/>